<dbReference type="GO" id="GO:0008033">
    <property type="term" value="P:tRNA processing"/>
    <property type="evidence" value="ECO:0007669"/>
    <property type="project" value="UniProtKB-KW"/>
</dbReference>
<dbReference type="GO" id="GO:1990817">
    <property type="term" value="F:poly(A) RNA polymerase activity"/>
    <property type="evidence" value="ECO:0007669"/>
    <property type="project" value="UniProtKB-EC"/>
</dbReference>
<evidence type="ECO:0000256" key="3">
    <source>
        <dbReference type="ARBA" id="ARBA00022694"/>
    </source>
</evidence>
<dbReference type="InterPro" id="IPR043519">
    <property type="entry name" value="NT_sf"/>
</dbReference>
<dbReference type="GO" id="GO:0046872">
    <property type="term" value="F:metal ion binding"/>
    <property type="evidence" value="ECO:0007669"/>
    <property type="project" value="UniProtKB-KW"/>
</dbReference>
<keyword evidence="7" id="KW-0460">Magnesium</keyword>
<dbReference type="GO" id="GO:0000166">
    <property type="term" value="F:nucleotide binding"/>
    <property type="evidence" value="ECO:0007669"/>
    <property type="project" value="UniProtKB-KW"/>
</dbReference>
<dbReference type="PANTHER" id="PTHR46173">
    <property type="entry name" value="CCA TRNA NUCLEOTIDYLTRANSFERASE 1, MITOCHONDRIAL"/>
    <property type="match status" value="1"/>
</dbReference>
<evidence type="ECO:0000256" key="4">
    <source>
        <dbReference type="ARBA" id="ARBA00022695"/>
    </source>
</evidence>
<dbReference type="GO" id="GO:0000049">
    <property type="term" value="F:tRNA binding"/>
    <property type="evidence" value="ECO:0007669"/>
    <property type="project" value="TreeGrafter"/>
</dbReference>
<keyword evidence="12" id="KW-1185">Reference proteome</keyword>
<evidence type="ECO:0000259" key="9">
    <source>
        <dbReference type="Pfam" id="PF01743"/>
    </source>
</evidence>
<dbReference type="InterPro" id="IPR032828">
    <property type="entry name" value="PolyA_RNA-bd"/>
</dbReference>
<dbReference type="RefSeq" id="WP_183204949.1">
    <property type="nucleotide sequence ID" value="NZ_BAAAER010000003.1"/>
</dbReference>
<proteinExistence type="inferred from homology"/>
<sequence length="405" mass="43442">MTALTGQPWLQASSTRAVMAALEAAGGPGCARFVGGCVRNALMGKPIDDIDIATVLKPDQTEAAIRAADLKAVPTGIAHGTVTAVAERTPFEITTLRRDVTTDGRNATVAFTDNWAEDAARRDFRLNALYADAEGRVFDPTGEGVGDAAAGRIVFVGDPETRIREDYLRILRFFRFFAWYGRGEMDAAGLAACEALAPGMTRLSAERVSKELMKLLAAPDPRPALRAMSDSGVLGLALPEAVPLDLFEAMAPLSDDPVVRLMSLLPADERLIVEVSRRLRLANATRDRLADAAIAARDVDLSMGDPAVRAAVYRHGGRAVADGVLRRWAEAPDRADDARRLLAIAEQWAPPSMPVGGRELARLGVDPGPETGRLLKAFEDSWVSDDFPTEGHAERLAALVSPQRG</sequence>
<evidence type="ECO:0000256" key="2">
    <source>
        <dbReference type="ARBA" id="ARBA00022679"/>
    </source>
</evidence>
<name>A0A7W6JER1_9CAUL</name>
<dbReference type="SUPFAM" id="SSF81301">
    <property type="entry name" value="Nucleotidyltransferase"/>
    <property type="match status" value="1"/>
</dbReference>
<evidence type="ECO:0000256" key="1">
    <source>
        <dbReference type="ARBA" id="ARBA00001946"/>
    </source>
</evidence>
<evidence type="ECO:0000259" key="10">
    <source>
        <dbReference type="Pfam" id="PF12627"/>
    </source>
</evidence>
<dbReference type="AlphaFoldDB" id="A0A7W6JER1"/>
<organism evidence="11 12">
    <name type="scientific">Brevundimonas lenta</name>
    <dbReference type="NCBI Taxonomy" id="424796"/>
    <lineage>
        <taxon>Bacteria</taxon>
        <taxon>Pseudomonadati</taxon>
        <taxon>Pseudomonadota</taxon>
        <taxon>Alphaproteobacteria</taxon>
        <taxon>Caulobacterales</taxon>
        <taxon>Caulobacteraceae</taxon>
        <taxon>Brevundimonas</taxon>
    </lineage>
</organism>
<keyword evidence="6" id="KW-0547">Nucleotide-binding</keyword>
<dbReference type="SUPFAM" id="SSF81891">
    <property type="entry name" value="Poly A polymerase C-terminal region-like"/>
    <property type="match status" value="1"/>
</dbReference>
<comment type="cofactor">
    <cofactor evidence="1">
        <name>Mg(2+)</name>
        <dbReference type="ChEBI" id="CHEBI:18420"/>
    </cofactor>
</comment>
<feature type="domain" description="Poly A polymerase head" evidence="9">
    <location>
        <begin position="31"/>
        <end position="153"/>
    </location>
</feature>
<dbReference type="EC" id="2.7.7.19" evidence="11"/>
<keyword evidence="5" id="KW-0479">Metal-binding</keyword>
<dbReference type="Gene3D" id="3.30.460.10">
    <property type="entry name" value="Beta Polymerase, domain 2"/>
    <property type="match status" value="1"/>
</dbReference>
<gene>
    <name evidence="11" type="ORF">GGR12_002688</name>
</gene>
<feature type="domain" description="tRNA nucleotidyltransferase/poly(A) polymerase RNA and SrmB- binding" evidence="10">
    <location>
        <begin position="190"/>
        <end position="241"/>
    </location>
</feature>
<dbReference type="Gene3D" id="1.10.3090.10">
    <property type="entry name" value="cca-adding enzyme, domain 2"/>
    <property type="match status" value="1"/>
</dbReference>
<dbReference type="InterPro" id="IPR002646">
    <property type="entry name" value="PolA_pol_head_dom"/>
</dbReference>
<dbReference type="Pfam" id="PF12627">
    <property type="entry name" value="PolyA_pol_RNAbd"/>
    <property type="match status" value="1"/>
</dbReference>
<dbReference type="CDD" id="cd05398">
    <property type="entry name" value="NT_ClassII-CCAase"/>
    <property type="match status" value="1"/>
</dbReference>
<protein>
    <submittedName>
        <fullName evidence="11">Poly(A) polymerase</fullName>
        <ecNumber evidence="11">2.7.7.19</ecNumber>
    </submittedName>
</protein>
<keyword evidence="3" id="KW-0819">tRNA processing</keyword>
<evidence type="ECO:0000256" key="5">
    <source>
        <dbReference type="ARBA" id="ARBA00022723"/>
    </source>
</evidence>
<keyword evidence="2 8" id="KW-0808">Transferase</keyword>
<dbReference type="PANTHER" id="PTHR46173:SF1">
    <property type="entry name" value="CCA TRNA NUCLEOTIDYLTRANSFERASE 1, MITOCHONDRIAL"/>
    <property type="match status" value="1"/>
</dbReference>
<comment type="similarity">
    <text evidence="8">Belongs to the tRNA nucleotidyltransferase/poly(A) polymerase family.</text>
</comment>
<evidence type="ECO:0000256" key="7">
    <source>
        <dbReference type="ARBA" id="ARBA00022842"/>
    </source>
</evidence>
<evidence type="ECO:0000313" key="11">
    <source>
        <dbReference type="EMBL" id="MBB4083800.1"/>
    </source>
</evidence>
<dbReference type="Proteomes" id="UP000529946">
    <property type="component" value="Unassembled WGS sequence"/>
</dbReference>
<reference evidence="11 12" key="1">
    <citation type="submission" date="2020-08" db="EMBL/GenBank/DDBJ databases">
        <title>Genomic Encyclopedia of Type Strains, Phase IV (KMG-IV): sequencing the most valuable type-strain genomes for metagenomic binning, comparative biology and taxonomic classification.</title>
        <authorList>
            <person name="Goeker M."/>
        </authorList>
    </citation>
    <scope>NUCLEOTIDE SEQUENCE [LARGE SCALE GENOMIC DNA]</scope>
    <source>
        <strain evidence="11 12">DSM 23960</strain>
    </source>
</reference>
<evidence type="ECO:0000313" key="12">
    <source>
        <dbReference type="Proteomes" id="UP000529946"/>
    </source>
</evidence>
<dbReference type="InterPro" id="IPR050264">
    <property type="entry name" value="Bact_CCA-adding_enz_type3_sf"/>
</dbReference>
<dbReference type="EMBL" id="JACIDM010000003">
    <property type="protein sequence ID" value="MBB4083800.1"/>
    <property type="molecule type" value="Genomic_DNA"/>
</dbReference>
<keyword evidence="4 11" id="KW-0548">Nucleotidyltransferase</keyword>
<dbReference type="Pfam" id="PF01743">
    <property type="entry name" value="PolyA_pol"/>
    <property type="match status" value="1"/>
</dbReference>
<evidence type="ECO:0000256" key="6">
    <source>
        <dbReference type="ARBA" id="ARBA00022741"/>
    </source>
</evidence>
<evidence type="ECO:0000256" key="8">
    <source>
        <dbReference type="RuleBase" id="RU003953"/>
    </source>
</evidence>
<keyword evidence="8" id="KW-0694">RNA-binding</keyword>
<comment type="caution">
    <text evidence="11">The sequence shown here is derived from an EMBL/GenBank/DDBJ whole genome shotgun (WGS) entry which is preliminary data.</text>
</comment>
<accession>A0A7W6JER1</accession>